<name>B7KBE8_GLOC7</name>
<dbReference type="HOGENOM" id="CLU_3364533_0_0_3"/>
<dbReference type="EMBL" id="CP001291">
    <property type="protein sequence ID" value="ACK71504.1"/>
    <property type="molecule type" value="Genomic_DNA"/>
</dbReference>
<keyword evidence="2" id="KW-1185">Reference proteome</keyword>
<dbReference type="Proteomes" id="UP000002384">
    <property type="component" value="Chromosome"/>
</dbReference>
<organism evidence="1 2">
    <name type="scientific">Gloeothece citriformis (strain PCC 7424)</name>
    <name type="common">Cyanothece sp. (strain PCC 7424)</name>
    <dbReference type="NCBI Taxonomy" id="65393"/>
    <lineage>
        <taxon>Bacteria</taxon>
        <taxon>Bacillati</taxon>
        <taxon>Cyanobacteriota</taxon>
        <taxon>Cyanophyceae</taxon>
        <taxon>Oscillatoriophycideae</taxon>
        <taxon>Chroococcales</taxon>
        <taxon>Aphanothecaceae</taxon>
        <taxon>Gloeothece</taxon>
        <taxon>Gloeothece citriformis</taxon>
    </lineage>
</organism>
<evidence type="ECO:0000313" key="2">
    <source>
        <dbReference type="Proteomes" id="UP000002384"/>
    </source>
</evidence>
<proteinExistence type="predicted"/>
<dbReference type="AlphaFoldDB" id="B7KBE8"/>
<sequence>MGKFCYNVFALLLLTLVFSHLQLTLTIGLEFQGVG</sequence>
<accession>B7KBE8</accession>
<gene>
    <name evidence="1" type="ordered locus">PCC7424_3102</name>
</gene>
<evidence type="ECO:0000313" key="1">
    <source>
        <dbReference type="EMBL" id="ACK71504.1"/>
    </source>
</evidence>
<dbReference type="KEGG" id="cyc:PCC7424_3102"/>
<reference evidence="2" key="1">
    <citation type="journal article" date="2011" name="MBio">
        <title>Novel metabolic attributes of the genus Cyanothece, comprising a group of unicellular nitrogen-fixing Cyanobacteria.</title>
        <authorList>
            <person name="Bandyopadhyay A."/>
            <person name="Elvitigala T."/>
            <person name="Welsh E."/>
            <person name="Stockel J."/>
            <person name="Liberton M."/>
            <person name="Min H."/>
            <person name="Sherman L.A."/>
            <person name="Pakrasi H.B."/>
        </authorList>
    </citation>
    <scope>NUCLEOTIDE SEQUENCE [LARGE SCALE GENOMIC DNA]</scope>
    <source>
        <strain evidence="2">PCC 7424</strain>
    </source>
</reference>
<protein>
    <submittedName>
        <fullName evidence="1">Uncharacterized protein</fullName>
    </submittedName>
</protein>